<name>Q0AZ96_SYNWW</name>
<dbReference type="PIRSF" id="PIRSF005690">
    <property type="entry name" value="GerBA"/>
    <property type="match status" value="1"/>
</dbReference>
<dbReference type="PANTHER" id="PTHR22550:SF9">
    <property type="entry name" value="STAGE V SPORULATION PROTEIN AF"/>
    <property type="match status" value="1"/>
</dbReference>
<dbReference type="GO" id="GO:0016020">
    <property type="term" value="C:membrane"/>
    <property type="evidence" value="ECO:0007669"/>
    <property type="project" value="InterPro"/>
</dbReference>
<feature type="transmembrane region" description="Helical" evidence="3">
    <location>
        <begin position="416"/>
        <end position="442"/>
    </location>
</feature>
<keyword evidence="5" id="KW-1185">Reference proteome</keyword>
<dbReference type="GO" id="GO:0009847">
    <property type="term" value="P:spore germination"/>
    <property type="evidence" value="ECO:0007669"/>
    <property type="project" value="InterPro"/>
</dbReference>
<dbReference type="eggNOG" id="COG0697">
    <property type="taxonomic scope" value="Bacteria"/>
</dbReference>
<reference evidence="5" key="1">
    <citation type="journal article" date="2010" name="Environ. Microbiol.">
        <title>The genome of Syntrophomonas wolfei: new insights into syntrophic metabolism and biohydrogen production.</title>
        <authorList>
            <person name="Sieber J.R."/>
            <person name="Sims D.R."/>
            <person name="Han C."/>
            <person name="Kim E."/>
            <person name="Lykidis A."/>
            <person name="Lapidus A.L."/>
            <person name="McDonnald E."/>
            <person name="Rohlin L."/>
            <person name="Culley D.E."/>
            <person name="Gunsalus R."/>
            <person name="McInerney M.J."/>
        </authorList>
    </citation>
    <scope>NUCLEOTIDE SEQUENCE [LARGE SCALE GENOMIC DNA]</scope>
    <source>
        <strain evidence="5">DSM 2245B / Goettingen</strain>
    </source>
</reference>
<keyword evidence="3" id="KW-1133">Transmembrane helix</keyword>
<dbReference type="InterPro" id="IPR050768">
    <property type="entry name" value="UPF0353/GerABKA_families"/>
</dbReference>
<proteinExistence type="inferred from homology"/>
<feature type="transmembrane region" description="Helical" evidence="3">
    <location>
        <begin position="361"/>
        <end position="381"/>
    </location>
</feature>
<evidence type="ECO:0000313" key="4">
    <source>
        <dbReference type="EMBL" id="ABI67958.1"/>
    </source>
</evidence>
<evidence type="ECO:0000256" key="2">
    <source>
        <dbReference type="ARBA" id="ARBA00023136"/>
    </source>
</evidence>
<dbReference type="HOGENOM" id="CLU_021639_3_1_9"/>
<protein>
    <submittedName>
        <fullName evidence="4">GerA spore germination protein</fullName>
    </submittedName>
</protein>
<dbReference type="Proteomes" id="UP000001968">
    <property type="component" value="Chromosome"/>
</dbReference>
<dbReference type="EMBL" id="CP000448">
    <property type="protein sequence ID" value="ABI67958.1"/>
    <property type="molecule type" value="Genomic_DNA"/>
</dbReference>
<dbReference type="AlphaFoldDB" id="Q0AZ96"/>
<keyword evidence="3" id="KW-0812">Transmembrane</keyword>
<dbReference type="Pfam" id="PF03323">
    <property type="entry name" value="GerA"/>
    <property type="match status" value="1"/>
</dbReference>
<evidence type="ECO:0000256" key="3">
    <source>
        <dbReference type="SAM" id="Phobius"/>
    </source>
</evidence>
<keyword evidence="2 3" id="KW-0472">Membrane</keyword>
<evidence type="ECO:0000313" key="5">
    <source>
        <dbReference type="Proteomes" id="UP000001968"/>
    </source>
</evidence>
<dbReference type="KEGG" id="swo:Swol_0629"/>
<comment type="similarity">
    <text evidence="1">Belongs to the GerABKA family.</text>
</comment>
<gene>
    <name evidence="4" type="ordered locus">Swol_0629</name>
</gene>
<feature type="transmembrane region" description="Helical" evidence="3">
    <location>
        <begin position="387"/>
        <end position="404"/>
    </location>
</feature>
<evidence type="ECO:0000256" key="1">
    <source>
        <dbReference type="ARBA" id="ARBA00005278"/>
    </source>
</evidence>
<organism evidence="4 5">
    <name type="scientific">Syntrophomonas wolfei subsp. wolfei (strain DSM 2245B / Goettingen)</name>
    <dbReference type="NCBI Taxonomy" id="335541"/>
    <lineage>
        <taxon>Bacteria</taxon>
        <taxon>Bacillati</taxon>
        <taxon>Bacillota</taxon>
        <taxon>Clostridia</taxon>
        <taxon>Eubacteriales</taxon>
        <taxon>Syntrophomonadaceae</taxon>
        <taxon>Syntrophomonas</taxon>
    </lineage>
</organism>
<dbReference type="STRING" id="335541.Swol_0629"/>
<accession>Q0AZ96</accession>
<dbReference type="PANTHER" id="PTHR22550">
    <property type="entry name" value="SPORE GERMINATION PROTEIN"/>
    <property type="match status" value="1"/>
</dbReference>
<sequence>MFKKGSHLYLGKDYDKNLDIMKQELAEGENFDLIVREVRVGGRKAAFICLDGFVKDDIMTECMKSLLALKKEVFLSSTVKSILEKGVPYVELSTENKIDELLYSVLSGSVLFILDGSEEAFIIDPRTYPARNPEEPDIERVVRGSRDGFTETIVFNTALLRRRVRDPKLRIELLQAGKRSKTDICVCYLKDVADPALVEDIKSKISGIAIDALPMAEKSVEELIMPGNWWNPFPKVRYTERPDVAAVHLFEGHVLIMVDTSPSVIILPVTFFHHLQHAEEYRQSPSVGVYIRWVRFIAVLASIIITPLWLLLALSPEILPASLKFIGPKEVGNVPIFLQFVIAEISLDMMRMAAIHTPSPLATALGVIAALLIGDVAVKIGLLVPEVILYTAMVAVGSYCTPSYEMAMANRLMRFFILLGTGFFRLPGFIVTSILVILLAAFTKSLKVPYLWPLIPFNYRALKGILVRSPVPIQNLRPEILNTQDQSRQPSPAYKRRREE</sequence>
<dbReference type="InterPro" id="IPR004995">
    <property type="entry name" value="Spore_Ger"/>
</dbReference>
<feature type="transmembrane region" description="Helical" evidence="3">
    <location>
        <begin position="293"/>
        <end position="314"/>
    </location>
</feature>